<dbReference type="EMBL" id="KZ679266">
    <property type="protein sequence ID" value="PTB38361.1"/>
    <property type="molecule type" value="Genomic_DNA"/>
</dbReference>
<keyword evidence="1" id="KW-0175">Coiled coil</keyword>
<evidence type="ECO:0000256" key="1">
    <source>
        <dbReference type="SAM" id="Coils"/>
    </source>
</evidence>
<keyword evidence="2" id="KW-0812">Transmembrane</keyword>
<feature type="transmembrane region" description="Helical" evidence="2">
    <location>
        <begin position="1149"/>
        <end position="1168"/>
    </location>
</feature>
<keyword evidence="2" id="KW-0472">Membrane</keyword>
<keyword evidence="2" id="KW-1133">Transmembrane helix</keyword>
<name>A0A2T3Z0M2_TRIA4</name>
<gene>
    <name evidence="3" type="ORF">M441DRAFT_71816</name>
</gene>
<protein>
    <submittedName>
        <fullName evidence="3">Uncharacterized protein</fullName>
    </submittedName>
</protein>
<evidence type="ECO:0000313" key="4">
    <source>
        <dbReference type="Proteomes" id="UP000240493"/>
    </source>
</evidence>
<accession>A0A2T3Z0M2</accession>
<keyword evidence="4" id="KW-1185">Reference proteome</keyword>
<dbReference type="Proteomes" id="UP000240493">
    <property type="component" value="Unassembled WGS sequence"/>
</dbReference>
<organism evidence="3 4">
    <name type="scientific">Trichoderma asperellum (strain ATCC 204424 / CBS 433.97 / NBRC 101777)</name>
    <dbReference type="NCBI Taxonomy" id="1042311"/>
    <lineage>
        <taxon>Eukaryota</taxon>
        <taxon>Fungi</taxon>
        <taxon>Dikarya</taxon>
        <taxon>Ascomycota</taxon>
        <taxon>Pezizomycotina</taxon>
        <taxon>Sordariomycetes</taxon>
        <taxon>Hypocreomycetidae</taxon>
        <taxon>Hypocreales</taxon>
        <taxon>Hypocreaceae</taxon>
        <taxon>Trichoderma</taxon>
    </lineage>
</organism>
<dbReference type="AlphaFoldDB" id="A0A2T3Z0M2"/>
<reference evidence="3 4" key="1">
    <citation type="submission" date="2016-07" db="EMBL/GenBank/DDBJ databases">
        <title>Multiple horizontal gene transfer events from other fungi enriched the ability of initially mycotrophic Trichoderma (Ascomycota) to feed on dead plant biomass.</title>
        <authorList>
            <consortium name="DOE Joint Genome Institute"/>
            <person name="Aerts A."/>
            <person name="Atanasova L."/>
            <person name="Chenthamara K."/>
            <person name="Zhang J."/>
            <person name="Grujic M."/>
            <person name="Henrissat B."/>
            <person name="Kuo A."/>
            <person name="Salamov A."/>
            <person name="Lipzen A."/>
            <person name="Labutti K."/>
            <person name="Barry K."/>
            <person name="Miao Y."/>
            <person name="Rahimi M.J."/>
            <person name="Shen Q."/>
            <person name="Grigoriev I.V."/>
            <person name="Kubicek C.P."/>
            <person name="Druzhinina I.S."/>
        </authorList>
    </citation>
    <scope>NUCLEOTIDE SEQUENCE [LARGE SCALE GENOMIC DNA]</scope>
    <source>
        <strain evidence="3 4">CBS 433.97</strain>
    </source>
</reference>
<dbReference type="OrthoDB" id="5361176at2759"/>
<evidence type="ECO:0000256" key="2">
    <source>
        <dbReference type="SAM" id="Phobius"/>
    </source>
</evidence>
<feature type="coiled-coil region" evidence="1">
    <location>
        <begin position="1193"/>
        <end position="1236"/>
    </location>
</feature>
<proteinExistence type="predicted"/>
<evidence type="ECO:0000313" key="3">
    <source>
        <dbReference type="EMBL" id="PTB38361.1"/>
    </source>
</evidence>
<dbReference type="STRING" id="1042311.A0A2T3Z0M2"/>
<sequence>MSILGTTSIPSKADSKTYNRPTYASFGKDGITATANAYGNLLQMTQYFGNEPSGFYSVDLNDVPEPYFVTRRMEQLQKHIGDPNKGMRLEGFDISKAIDKMPRMSFLSNRWPNFTSKTTLDLDVEVQCFISQKALYQSYTFPSCNGSLTNIPRMIINSKLLIRNLDFSNNNKWNKQKPLHNSYSHSAPAGKQCIIRMHKLGSERDTNMDRTPQRDEKALILAIWPFMNDSALDIEQEGDTAKYIINAKSQELGDKNTTITIAYTLHLVSLSEAEHIPPPNPPMQILQRIRKSSETLFTTPLFLNDEHLDFALKRNLEHIISVCSIPIGGSAEDTIKPTAITCGDMSGHRKSLMETPFHIIKTAEFCRIAKDENTRKEIGAKPEFKRIIKKWVEILDKENKHGVYAFSRPRKETPIHSFYFPDHAMIWWAARSVEYLGLGQELWVKKSVHIARHKPRSMSYFSDEIRANITKRFTTENPVLKKRMIAMSRSPIETRFLIREKEAIIFPAIDLGLFNKSLTPLQSNDSQKIDVWTNTVDCQAHHEYNQDSQWDHPLQFALAIIMSSTGTCINSKSTTEMLLYSKSILLNSSSPNGIFPGQLGEDKEPAIFKKDIMRDSYWHATFEVPYILWKYVEVLSTNDFVTSGSSDISDADVSTLATATQQAAYVTSAELNQALEKMFERLNGAFSVPGMSTVNGKIAMKKSVAFKNVDHTNIVELQDEWMYNEPTFFKFEYNFPKDNDLKKVVWDEHLSGAGKIIANVAAHIKQDTATSVEENQTMGYIINVPRHRSIKKYDTLPIDTNTDMYKHVGSKRTPEKAKKRLLHFCKADSTTALICYLASSERPEISSFFDRHAAYDKFFFEDITPGTNKWITEFHLSFYRIVDYGIQPKVSGIPPLEEIEYPNPHIGDKRQISRSVISFRFDGDYFDRYWTCHFFEFSSKQLPQSAWEKRKVNNQFSDISKVKANPWRQRRILELILVSNMMQEILCYSQGIVEEIKKSIQNSAQGSNVSQQAQAPALLDTLDLFTRVNNEKFVSTSRLWYKFQHILQIVENDIQENLVKIELWNDRERARGQDKPRWTQSDERDYRPIISKLKANNDHIYHELKRCHVNMTSFNASLSRNLDKMRGDLELRGADDIRFMSSAPPRETLISMIITAIVALLATIIALINAKFLDAKIVGPILYKSREITYSTFEILKKEISSWEKARENYRTKKNVLKMEKDKQKEGEEIKEVKREIIDEHPRNTAERIRVLLRRGKKTTETNPVP</sequence>